<keyword evidence="5 7" id="KW-0560">Oxidoreductase</keyword>
<dbReference type="AlphaFoldDB" id="A0AAP8MFN6"/>
<accession>A0AAP8MFN6</accession>
<dbReference type="GO" id="GO:0016491">
    <property type="term" value="F:oxidoreductase activity"/>
    <property type="evidence" value="ECO:0007669"/>
    <property type="project" value="UniProtKB-UniRule"/>
</dbReference>
<keyword evidence="6 7" id="KW-0520">NAD</keyword>
<dbReference type="RefSeq" id="WP_084201134.1">
    <property type="nucleotide sequence ID" value="NZ_BMYL01000002.1"/>
</dbReference>
<gene>
    <name evidence="10" type="ORF">C0029_09080</name>
</gene>
<feature type="domain" description="Nitroreductase" evidence="9">
    <location>
        <begin position="17"/>
        <end position="164"/>
    </location>
</feature>
<dbReference type="InterPro" id="IPR000415">
    <property type="entry name" value="Nitroreductase-like"/>
</dbReference>
<evidence type="ECO:0000259" key="9">
    <source>
        <dbReference type="Pfam" id="PF00881"/>
    </source>
</evidence>
<organism evidence="10 11">
    <name type="scientific">Halioglobus japonicus</name>
    <dbReference type="NCBI Taxonomy" id="930805"/>
    <lineage>
        <taxon>Bacteria</taxon>
        <taxon>Pseudomonadati</taxon>
        <taxon>Pseudomonadota</taxon>
        <taxon>Gammaproteobacteria</taxon>
        <taxon>Cellvibrionales</taxon>
        <taxon>Halieaceae</taxon>
        <taxon>Halioglobus</taxon>
    </lineage>
</organism>
<evidence type="ECO:0000256" key="4">
    <source>
        <dbReference type="ARBA" id="ARBA00022857"/>
    </source>
</evidence>
<keyword evidence="3 7" id="KW-0288">FMN</keyword>
<feature type="binding site" description="in other chain" evidence="8">
    <location>
        <begin position="11"/>
        <end position="13"/>
    </location>
    <ligand>
        <name>FMN</name>
        <dbReference type="ChEBI" id="CHEBI:58210"/>
        <note>ligand shared between dimeric partners</note>
    </ligand>
</feature>
<dbReference type="Proteomes" id="UP000235162">
    <property type="component" value="Unassembled WGS sequence"/>
</dbReference>
<dbReference type="CDD" id="cd02135">
    <property type="entry name" value="YdjA-like"/>
    <property type="match status" value="1"/>
</dbReference>
<evidence type="ECO:0000256" key="6">
    <source>
        <dbReference type="ARBA" id="ARBA00023027"/>
    </source>
</evidence>
<evidence type="ECO:0000313" key="11">
    <source>
        <dbReference type="Proteomes" id="UP000235162"/>
    </source>
</evidence>
<evidence type="ECO:0000256" key="7">
    <source>
        <dbReference type="PIRNR" id="PIRNR000232"/>
    </source>
</evidence>
<sequence>MNEHLKFLVSRNSAPKLTSPGPDADELAQMMSAALRAPDHARLRPWRFLTVSGERREALGELLLQALLARNPDADESAQTKARNAPLRAPVVVVVICKLSEHPKVPHIEQRQSAACAAHGLLLGAEALGYSGIWRTGDVAFDRPFMTSLGLAADEEITGFVYLGTRDGKPKPLPEMNPEEFNQYW</sequence>
<evidence type="ECO:0000313" key="10">
    <source>
        <dbReference type="EMBL" id="PLW86996.1"/>
    </source>
</evidence>
<evidence type="ECO:0000256" key="3">
    <source>
        <dbReference type="ARBA" id="ARBA00022643"/>
    </source>
</evidence>
<evidence type="ECO:0000256" key="8">
    <source>
        <dbReference type="PIRSR" id="PIRSR000232-1"/>
    </source>
</evidence>
<evidence type="ECO:0000256" key="5">
    <source>
        <dbReference type="ARBA" id="ARBA00023002"/>
    </source>
</evidence>
<dbReference type="InterPro" id="IPR026021">
    <property type="entry name" value="YdjA-like"/>
</dbReference>
<comment type="caution">
    <text evidence="10">The sequence shown here is derived from an EMBL/GenBank/DDBJ whole genome shotgun (WGS) entry which is preliminary data.</text>
</comment>
<dbReference type="Gene3D" id="3.40.109.10">
    <property type="entry name" value="NADH Oxidase"/>
    <property type="match status" value="1"/>
</dbReference>
<dbReference type="PANTHER" id="PTHR43821">
    <property type="entry name" value="NAD(P)H NITROREDUCTASE YDJA-RELATED"/>
    <property type="match status" value="1"/>
</dbReference>
<dbReference type="PANTHER" id="PTHR43821:SF1">
    <property type="entry name" value="NAD(P)H NITROREDUCTASE YDJA-RELATED"/>
    <property type="match status" value="1"/>
</dbReference>
<feature type="binding site" evidence="8">
    <location>
        <position position="40"/>
    </location>
    <ligand>
        <name>FMN</name>
        <dbReference type="ChEBI" id="CHEBI:58210"/>
        <note>ligand shared between dimeric partners</note>
    </ligand>
</feature>
<dbReference type="EC" id="1.-.-.-" evidence="7"/>
<dbReference type="Pfam" id="PF00881">
    <property type="entry name" value="Nitroreductase"/>
    <property type="match status" value="1"/>
</dbReference>
<evidence type="ECO:0000256" key="2">
    <source>
        <dbReference type="ARBA" id="ARBA00022630"/>
    </source>
</evidence>
<feature type="binding site" evidence="8">
    <location>
        <position position="36"/>
    </location>
    <ligand>
        <name>FMN</name>
        <dbReference type="ChEBI" id="CHEBI:58210"/>
        <note>ligand shared between dimeric partners</note>
    </ligand>
</feature>
<comment type="similarity">
    <text evidence="1 7">Belongs to the nitroreductase family.</text>
</comment>
<dbReference type="InterPro" id="IPR052530">
    <property type="entry name" value="NAD(P)H_nitroreductase"/>
</dbReference>
<feature type="binding site" description="in other chain" evidence="8">
    <location>
        <begin position="134"/>
        <end position="136"/>
    </location>
    <ligand>
        <name>FMN</name>
        <dbReference type="ChEBI" id="CHEBI:58210"/>
        <note>ligand shared between dimeric partners</note>
    </ligand>
</feature>
<reference evidence="10 11" key="1">
    <citation type="submission" date="2018-01" db="EMBL/GenBank/DDBJ databases">
        <title>The draft genome sequence of Halioglobus japonicus S1-36.</title>
        <authorList>
            <person name="Du Z.-J."/>
            <person name="Shi M.-J."/>
        </authorList>
    </citation>
    <scope>NUCLEOTIDE SEQUENCE [LARGE SCALE GENOMIC DNA]</scope>
    <source>
        <strain evidence="10 11">S1-36</strain>
    </source>
</reference>
<proteinExistence type="inferred from homology"/>
<dbReference type="InterPro" id="IPR029479">
    <property type="entry name" value="Nitroreductase"/>
</dbReference>
<keyword evidence="11" id="KW-1185">Reference proteome</keyword>
<dbReference type="SUPFAM" id="SSF55469">
    <property type="entry name" value="FMN-dependent nitroreductase-like"/>
    <property type="match status" value="1"/>
</dbReference>
<keyword evidence="4 7" id="KW-0521">NADP</keyword>
<name>A0AAP8MFN6_9GAMM</name>
<dbReference type="EMBL" id="PKUR01000002">
    <property type="protein sequence ID" value="PLW86996.1"/>
    <property type="molecule type" value="Genomic_DNA"/>
</dbReference>
<protein>
    <recommendedName>
        <fullName evidence="7">Putative NAD(P)H nitroreductase</fullName>
        <ecNumber evidence="7">1.-.-.-</ecNumber>
    </recommendedName>
</protein>
<comment type="cofactor">
    <cofactor evidence="8">
        <name>FMN</name>
        <dbReference type="ChEBI" id="CHEBI:58210"/>
    </cofactor>
    <text evidence="8">Binds 1 FMN per subunit.</text>
</comment>
<keyword evidence="2 7" id="KW-0285">Flavoprotein</keyword>
<evidence type="ECO:0000256" key="1">
    <source>
        <dbReference type="ARBA" id="ARBA00007118"/>
    </source>
</evidence>
<dbReference type="PIRSF" id="PIRSF000232">
    <property type="entry name" value="YdjA"/>
    <property type="match status" value="1"/>
</dbReference>
<dbReference type="KEGG" id="hja:BST95_10045"/>